<feature type="domain" description="Chromo" evidence="2">
    <location>
        <begin position="454"/>
        <end position="513"/>
    </location>
</feature>
<dbReference type="PANTHER" id="PTHR33064:SF37">
    <property type="entry name" value="RIBONUCLEASE H"/>
    <property type="match status" value="1"/>
</dbReference>
<dbReference type="AlphaFoldDB" id="A0A8B6GSD4"/>
<dbReference type="Gene3D" id="3.10.10.10">
    <property type="entry name" value="HIV Type 1 Reverse Transcriptase, subunit A, domain 1"/>
    <property type="match status" value="1"/>
</dbReference>
<protein>
    <recommendedName>
        <fullName evidence="2">Chromo domain-containing protein</fullName>
    </recommendedName>
</protein>
<proteinExistence type="predicted"/>
<dbReference type="Gene3D" id="2.40.50.40">
    <property type="match status" value="1"/>
</dbReference>
<sequence>MTHVHFHEIDTGNNPPVSLPPHRASPIFRTEIERQVEEMLKYKIIEPSNSIWHSPVCLTRKKDNSWQFCVDYRRVKAFTSPMHATLGNMHDVFDTMGEMQPQIFNYIDLSSSFWQVPLHSNSKQKVAFVTHGLRNSSIAFSQVMSQILRGLHWKRFVKDYAKITVPLNNLLQKDKEYVWTDKCQISFENLEQALTTAPVLSYPDMSKPFILTCDASGSAIGYILGQLDENGKESVISYSGRALRNNELNWTITEEECLAVLEEIIYKEGKKNTNVDALSRIPYKEIEDEIHPKLSVNSLLENKTKTEIKFEYANEKPIIAAIENNEVDLNDVSDISKLQKECDQLIPLIKYLETGKLPKIKKSRNICYKRDHYRLSQSGELIHLHRSRTKGIFKAESMIEQLVLPKCLRQDALLAYIMITMVIQASNAHTLVYILNTIGQMQQNDETHDEDNDFVAEKLFAKKRRHGKNYYKVKWVGYKKTTWDPEEIIGEGLLVEFYTKFTKSGTKRKRPTSLLVKQTNP</sequence>
<organism evidence="3 4">
    <name type="scientific">Mytilus galloprovincialis</name>
    <name type="common">Mediterranean mussel</name>
    <dbReference type="NCBI Taxonomy" id="29158"/>
    <lineage>
        <taxon>Eukaryota</taxon>
        <taxon>Metazoa</taxon>
        <taxon>Spiralia</taxon>
        <taxon>Lophotrochozoa</taxon>
        <taxon>Mollusca</taxon>
        <taxon>Bivalvia</taxon>
        <taxon>Autobranchia</taxon>
        <taxon>Pteriomorphia</taxon>
        <taxon>Mytilida</taxon>
        <taxon>Mytiloidea</taxon>
        <taxon>Mytilidae</taxon>
        <taxon>Mytilinae</taxon>
        <taxon>Mytilus</taxon>
    </lineage>
</organism>
<dbReference type="SUPFAM" id="SSF56672">
    <property type="entry name" value="DNA/RNA polymerases"/>
    <property type="match status" value="1"/>
</dbReference>
<gene>
    <name evidence="3" type="ORF">MGAL_10B036055</name>
</gene>
<dbReference type="PANTHER" id="PTHR33064">
    <property type="entry name" value="POL PROTEIN"/>
    <property type="match status" value="1"/>
</dbReference>
<comment type="caution">
    <text evidence="3">The sequence shown here is derived from an EMBL/GenBank/DDBJ whole genome shotgun (WGS) entry which is preliminary data.</text>
</comment>
<dbReference type="InterPro" id="IPR051320">
    <property type="entry name" value="Viral_Replic_Matur_Polypro"/>
</dbReference>
<evidence type="ECO:0000313" key="4">
    <source>
        <dbReference type="Proteomes" id="UP000596742"/>
    </source>
</evidence>
<dbReference type="EMBL" id="UYJE01008900">
    <property type="protein sequence ID" value="VDI68391.1"/>
    <property type="molecule type" value="Genomic_DNA"/>
</dbReference>
<dbReference type="PROSITE" id="PS50013">
    <property type="entry name" value="CHROMO_2"/>
    <property type="match status" value="1"/>
</dbReference>
<dbReference type="InterPro" id="IPR043128">
    <property type="entry name" value="Rev_trsase/Diguanyl_cyclase"/>
</dbReference>
<dbReference type="CDD" id="cd01647">
    <property type="entry name" value="RT_LTR"/>
    <property type="match status" value="1"/>
</dbReference>
<evidence type="ECO:0000259" key="2">
    <source>
        <dbReference type="PROSITE" id="PS50013"/>
    </source>
</evidence>
<dbReference type="InterPro" id="IPR041577">
    <property type="entry name" value="RT_RNaseH_2"/>
</dbReference>
<reference evidence="3" key="1">
    <citation type="submission" date="2018-11" db="EMBL/GenBank/DDBJ databases">
        <authorList>
            <person name="Alioto T."/>
            <person name="Alioto T."/>
        </authorList>
    </citation>
    <scope>NUCLEOTIDE SEQUENCE</scope>
</reference>
<keyword evidence="4" id="KW-1185">Reference proteome</keyword>
<dbReference type="InterPro" id="IPR016197">
    <property type="entry name" value="Chromo-like_dom_sf"/>
</dbReference>
<dbReference type="Pfam" id="PF17919">
    <property type="entry name" value="RT_RNaseH_2"/>
    <property type="match status" value="1"/>
</dbReference>
<dbReference type="Gene3D" id="3.30.70.270">
    <property type="match status" value="1"/>
</dbReference>
<dbReference type="SMART" id="SM00298">
    <property type="entry name" value="CHROMO"/>
    <property type="match status" value="1"/>
</dbReference>
<feature type="compositionally biased region" description="Basic and acidic residues" evidence="1">
    <location>
        <begin position="1"/>
        <end position="10"/>
    </location>
</feature>
<dbReference type="SUPFAM" id="SSF54160">
    <property type="entry name" value="Chromo domain-like"/>
    <property type="match status" value="1"/>
</dbReference>
<evidence type="ECO:0000313" key="3">
    <source>
        <dbReference type="EMBL" id="VDI68391.1"/>
    </source>
</evidence>
<dbReference type="InterPro" id="IPR000953">
    <property type="entry name" value="Chromo/chromo_shadow_dom"/>
</dbReference>
<name>A0A8B6GSD4_MYTGA</name>
<evidence type="ECO:0000256" key="1">
    <source>
        <dbReference type="SAM" id="MobiDB-lite"/>
    </source>
</evidence>
<feature type="region of interest" description="Disordered" evidence="1">
    <location>
        <begin position="1"/>
        <end position="23"/>
    </location>
</feature>
<dbReference type="Proteomes" id="UP000596742">
    <property type="component" value="Unassembled WGS sequence"/>
</dbReference>
<dbReference type="OrthoDB" id="10064731at2759"/>
<dbReference type="InterPro" id="IPR043502">
    <property type="entry name" value="DNA/RNA_pol_sf"/>
</dbReference>
<accession>A0A8B6GSD4</accession>